<name>A0A835YJ83_9CHLO</name>
<feature type="region of interest" description="Disordered" evidence="1">
    <location>
        <begin position="191"/>
        <end position="229"/>
    </location>
</feature>
<dbReference type="Proteomes" id="UP000612055">
    <property type="component" value="Unassembled WGS sequence"/>
</dbReference>
<evidence type="ECO:0000313" key="3">
    <source>
        <dbReference type="Proteomes" id="UP000612055"/>
    </source>
</evidence>
<feature type="region of interest" description="Disordered" evidence="1">
    <location>
        <begin position="146"/>
        <end position="171"/>
    </location>
</feature>
<feature type="compositionally biased region" description="Polar residues" evidence="1">
    <location>
        <begin position="322"/>
        <end position="334"/>
    </location>
</feature>
<protein>
    <submittedName>
        <fullName evidence="2">Uncharacterized protein</fullName>
    </submittedName>
</protein>
<sequence>MIDGVEPHADDNDDASPFCACDHGASLGPDADRCRSDTRCTGTGACSGNSHANATRLQPLVRVTACIAMRASGVPCMSPVAGAGCGSVGCGSKTCPQTPAAWHPRKLHAWTSGTPTCAATGLTPAAVPLHMLYGCGRVVPQMMKASSSAADSAGGRPPAAHMPPPPPVLPPYVSQGRMLSMLGMVPLAAAAGQSTPAPPHGQPPADVFYSPRSSAQPSPMPPRPDQPFPSPVWEPEIGTGPLLGYGLPAVRTGRPMPPPPPPPPPALSPWAEDSWSWGPDDEGASDLTIITGSLDCEALLDALCCDAPRSRNNNSPNNNNNACSSGHKNNSNKINVKGFDDRLDPIAAALMGAEHRCAAEYQHVMGGR</sequence>
<feature type="region of interest" description="Disordered" evidence="1">
    <location>
        <begin position="310"/>
        <end position="336"/>
    </location>
</feature>
<accession>A0A835YJ83</accession>
<dbReference type="AlphaFoldDB" id="A0A835YJ83"/>
<reference evidence="2" key="1">
    <citation type="journal article" date="2020" name="bioRxiv">
        <title>Comparative genomics of Chlamydomonas.</title>
        <authorList>
            <person name="Craig R.J."/>
            <person name="Hasan A.R."/>
            <person name="Ness R.W."/>
            <person name="Keightley P.D."/>
        </authorList>
    </citation>
    <scope>NUCLEOTIDE SEQUENCE</scope>
    <source>
        <strain evidence="2">CCAP 11/70</strain>
    </source>
</reference>
<evidence type="ECO:0000256" key="1">
    <source>
        <dbReference type="SAM" id="MobiDB-lite"/>
    </source>
</evidence>
<feature type="compositionally biased region" description="Low complexity" evidence="1">
    <location>
        <begin position="310"/>
        <end position="321"/>
    </location>
</feature>
<organism evidence="2 3">
    <name type="scientific">Edaphochlamys debaryana</name>
    <dbReference type="NCBI Taxonomy" id="47281"/>
    <lineage>
        <taxon>Eukaryota</taxon>
        <taxon>Viridiplantae</taxon>
        <taxon>Chlorophyta</taxon>
        <taxon>core chlorophytes</taxon>
        <taxon>Chlorophyceae</taxon>
        <taxon>CS clade</taxon>
        <taxon>Chlamydomonadales</taxon>
        <taxon>Chlamydomonadales incertae sedis</taxon>
        <taxon>Edaphochlamys</taxon>
    </lineage>
</organism>
<feature type="compositionally biased region" description="Low complexity" evidence="1">
    <location>
        <begin position="146"/>
        <end position="159"/>
    </location>
</feature>
<evidence type="ECO:0000313" key="2">
    <source>
        <dbReference type="EMBL" id="KAG2498664.1"/>
    </source>
</evidence>
<keyword evidence="3" id="KW-1185">Reference proteome</keyword>
<proteinExistence type="predicted"/>
<feature type="compositionally biased region" description="Pro residues" evidence="1">
    <location>
        <begin position="160"/>
        <end position="170"/>
    </location>
</feature>
<feature type="compositionally biased region" description="Pro residues" evidence="1">
    <location>
        <begin position="218"/>
        <end position="229"/>
    </location>
</feature>
<comment type="caution">
    <text evidence="2">The sequence shown here is derived from an EMBL/GenBank/DDBJ whole genome shotgun (WGS) entry which is preliminary data.</text>
</comment>
<dbReference type="EMBL" id="JAEHOE010000009">
    <property type="protein sequence ID" value="KAG2498664.1"/>
    <property type="molecule type" value="Genomic_DNA"/>
</dbReference>
<gene>
    <name evidence="2" type="ORF">HYH03_003410</name>
</gene>